<keyword evidence="1" id="KW-1133">Transmembrane helix</keyword>
<accession>A0ABV0KLB5</accession>
<proteinExistence type="predicted"/>
<reference evidence="2 3" key="1">
    <citation type="submission" date="2022-04" db="EMBL/GenBank/DDBJ databases">
        <title>Positive selection, recombination, and allopatry shape intraspecific diversity of widespread and dominant cyanobacteria.</title>
        <authorList>
            <person name="Wei J."/>
            <person name="Shu W."/>
            <person name="Hu C."/>
        </authorList>
    </citation>
    <scope>NUCLEOTIDE SEQUENCE [LARGE SCALE GENOMIC DNA]</scope>
    <source>
        <strain evidence="2 3">AS-A4</strain>
    </source>
</reference>
<feature type="transmembrane region" description="Helical" evidence="1">
    <location>
        <begin position="37"/>
        <end position="59"/>
    </location>
</feature>
<feature type="transmembrane region" description="Helical" evidence="1">
    <location>
        <begin position="143"/>
        <end position="167"/>
    </location>
</feature>
<gene>
    <name evidence="2" type="ORF">NDI38_11995</name>
</gene>
<keyword evidence="1" id="KW-0472">Membrane</keyword>
<evidence type="ECO:0000313" key="3">
    <source>
        <dbReference type="Proteomes" id="UP001476950"/>
    </source>
</evidence>
<evidence type="ECO:0000256" key="1">
    <source>
        <dbReference type="SAM" id="Phobius"/>
    </source>
</evidence>
<dbReference type="Gene3D" id="1.20.120.1770">
    <property type="match status" value="1"/>
</dbReference>
<comment type="caution">
    <text evidence="2">The sequence shown here is derived from an EMBL/GenBank/DDBJ whole genome shotgun (WGS) entry which is preliminary data.</text>
</comment>
<keyword evidence="3" id="KW-1185">Reference proteome</keyword>
<evidence type="ECO:0000313" key="2">
    <source>
        <dbReference type="EMBL" id="MEP1059160.1"/>
    </source>
</evidence>
<protein>
    <submittedName>
        <fullName evidence="2">DUF4079 domain-containing protein</fullName>
    </submittedName>
</protein>
<dbReference type="Proteomes" id="UP001476950">
    <property type="component" value="Unassembled WGS sequence"/>
</dbReference>
<dbReference type="PANTHER" id="PTHR34679">
    <property type="match status" value="1"/>
</dbReference>
<feature type="transmembrane region" description="Helical" evidence="1">
    <location>
        <begin position="111"/>
        <end position="131"/>
    </location>
</feature>
<dbReference type="InterPro" id="IPR025067">
    <property type="entry name" value="DUF4079"/>
</dbReference>
<dbReference type="PANTHER" id="PTHR34679:SF2">
    <property type="entry name" value="OS02G0122500 PROTEIN"/>
    <property type="match status" value="1"/>
</dbReference>
<sequence>MPHDFSFLPLAHLAAPQPTSTEFSPLLKVVISFTHPVLMLGALIATFYALYLGLLARQTRSADAEIRKQMMKQKYSQRHFQLGALLLAVWVIGTVAGMGATYLLYGKLFLSPHLLIGLSTICFAALSATLVPLMQQGKEWARLVHITFTTLVLGCFLAQTVTGLQIVQKMIGEMLKTA</sequence>
<organism evidence="2 3">
    <name type="scientific">Stenomitos frigidus AS-A4</name>
    <dbReference type="NCBI Taxonomy" id="2933935"/>
    <lineage>
        <taxon>Bacteria</taxon>
        <taxon>Bacillati</taxon>
        <taxon>Cyanobacteriota</taxon>
        <taxon>Cyanophyceae</taxon>
        <taxon>Leptolyngbyales</taxon>
        <taxon>Leptolyngbyaceae</taxon>
        <taxon>Stenomitos</taxon>
    </lineage>
</organism>
<dbReference type="Pfam" id="PF13301">
    <property type="entry name" value="DUF4079"/>
    <property type="match status" value="1"/>
</dbReference>
<dbReference type="RefSeq" id="WP_190448925.1">
    <property type="nucleotide sequence ID" value="NZ_JAMPLM010000009.1"/>
</dbReference>
<keyword evidence="1" id="KW-0812">Transmembrane</keyword>
<dbReference type="EMBL" id="JAMPLM010000009">
    <property type="protein sequence ID" value="MEP1059160.1"/>
    <property type="molecule type" value="Genomic_DNA"/>
</dbReference>
<name>A0ABV0KLB5_9CYAN</name>
<feature type="transmembrane region" description="Helical" evidence="1">
    <location>
        <begin position="80"/>
        <end position="105"/>
    </location>
</feature>